<proteinExistence type="predicted"/>
<dbReference type="EMBL" id="QEYI01000026">
    <property type="protein sequence ID" value="PWE19194.1"/>
    <property type="molecule type" value="Genomic_DNA"/>
</dbReference>
<evidence type="ECO:0000313" key="2">
    <source>
        <dbReference type="Proteomes" id="UP000245014"/>
    </source>
</evidence>
<dbReference type="Proteomes" id="UP000245014">
    <property type="component" value="Unassembled WGS sequence"/>
</dbReference>
<sequence>MPLQNRVNPLGEININLSRGTLMGNRGILHDENKNLKSVSKIKGWVTCKIEFKDRKRELMAPNRYTELFFLDEATAFSAGHRPCAECRRDRYNEFKLKWLEANREILDGQKESIGNIDKILHTERINKKEKVSYVAYMNELPSGTIFEDEKILYLVWNSELYEWNYEGYSVSNKSILSKEVRVLTPKSYVRMFKKGFVPFVHDSVKEASVSKY</sequence>
<accession>A0A2U2BY80</accession>
<reference evidence="1 2" key="1">
    <citation type="submission" date="2018-05" db="EMBL/GenBank/DDBJ databases">
        <title>Antimicrobial susceptibility testing and genomic analysis of Arcobacter skirrowii strains and one Arcobacter butzleri isolated from German poultry farms.</title>
        <authorList>
            <person name="Haenel I."/>
            <person name="Hotzel H."/>
            <person name="Tomaso H."/>
            <person name="Busch A."/>
        </authorList>
    </citation>
    <scope>NUCLEOTIDE SEQUENCE [LARGE SCALE GENOMIC DNA]</scope>
    <source>
        <strain evidence="2">v</strain>
    </source>
</reference>
<dbReference type="RefSeq" id="WP_109158830.1">
    <property type="nucleotide sequence ID" value="NZ_QEYI01000026.1"/>
</dbReference>
<dbReference type="AlphaFoldDB" id="A0A2U2BY80"/>
<evidence type="ECO:0000313" key="1">
    <source>
        <dbReference type="EMBL" id="PWE19194.1"/>
    </source>
</evidence>
<name>A0A2U2BY80_9BACT</name>
<gene>
    <name evidence="1" type="ORF">DF188_10010</name>
</gene>
<organism evidence="1 2">
    <name type="scientific">Aliarcobacter skirrowii</name>
    <dbReference type="NCBI Taxonomy" id="28200"/>
    <lineage>
        <taxon>Bacteria</taxon>
        <taxon>Pseudomonadati</taxon>
        <taxon>Campylobacterota</taxon>
        <taxon>Epsilonproteobacteria</taxon>
        <taxon>Campylobacterales</taxon>
        <taxon>Arcobacteraceae</taxon>
        <taxon>Aliarcobacter</taxon>
    </lineage>
</organism>
<protein>
    <submittedName>
        <fullName evidence="1">Uncharacterized protein</fullName>
    </submittedName>
</protein>
<comment type="caution">
    <text evidence="1">The sequence shown here is derived from an EMBL/GenBank/DDBJ whole genome shotgun (WGS) entry which is preliminary data.</text>
</comment>